<dbReference type="EMBL" id="CAMXCT020004680">
    <property type="protein sequence ID" value="CAL1163337.1"/>
    <property type="molecule type" value="Genomic_DNA"/>
</dbReference>
<dbReference type="EMBL" id="CAMXCT010004680">
    <property type="protein sequence ID" value="CAI4009962.1"/>
    <property type="molecule type" value="Genomic_DNA"/>
</dbReference>
<accession>A0A9P1DIB3</accession>
<name>A0A9P1DIB3_9DINO</name>
<protein>
    <submittedName>
        <fullName evidence="4">WD repeat-containing protein 65</fullName>
    </submittedName>
</protein>
<feature type="coiled-coil region" evidence="1">
    <location>
        <begin position="186"/>
        <end position="248"/>
    </location>
</feature>
<keyword evidence="1" id="KW-0175">Coiled coil</keyword>
<evidence type="ECO:0000313" key="2">
    <source>
        <dbReference type="EMBL" id="CAI4009962.1"/>
    </source>
</evidence>
<reference evidence="2" key="1">
    <citation type="submission" date="2022-10" db="EMBL/GenBank/DDBJ databases">
        <authorList>
            <person name="Chen Y."/>
            <person name="Dougan E. K."/>
            <person name="Chan C."/>
            <person name="Rhodes N."/>
            <person name="Thang M."/>
        </authorList>
    </citation>
    <scope>NUCLEOTIDE SEQUENCE</scope>
</reference>
<keyword evidence="5" id="KW-1185">Reference proteome</keyword>
<organism evidence="2">
    <name type="scientific">Cladocopium goreaui</name>
    <dbReference type="NCBI Taxonomy" id="2562237"/>
    <lineage>
        <taxon>Eukaryota</taxon>
        <taxon>Sar</taxon>
        <taxon>Alveolata</taxon>
        <taxon>Dinophyceae</taxon>
        <taxon>Suessiales</taxon>
        <taxon>Symbiodiniaceae</taxon>
        <taxon>Cladocopium</taxon>
    </lineage>
</organism>
<feature type="coiled-coil region" evidence="1">
    <location>
        <begin position="71"/>
        <end position="120"/>
    </location>
</feature>
<reference evidence="3" key="2">
    <citation type="submission" date="2024-04" db="EMBL/GenBank/DDBJ databases">
        <authorList>
            <person name="Chen Y."/>
            <person name="Shah S."/>
            <person name="Dougan E. K."/>
            <person name="Thang M."/>
            <person name="Chan C."/>
        </authorList>
    </citation>
    <scope>NUCLEOTIDE SEQUENCE [LARGE SCALE GENOMIC DNA]</scope>
</reference>
<evidence type="ECO:0000313" key="4">
    <source>
        <dbReference type="EMBL" id="CAL4797274.1"/>
    </source>
</evidence>
<evidence type="ECO:0000313" key="3">
    <source>
        <dbReference type="EMBL" id="CAL1163337.1"/>
    </source>
</evidence>
<evidence type="ECO:0000256" key="1">
    <source>
        <dbReference type="SAM" id="Coils"/>
    </source>
</evidence>
<sequence length="346" mass="40488">MPGTGAVRKAAFHPDRVPWRRSERSLADEKYDNLFLQLKQSTERHDQEIREANTNFDLRHKKMQDEFEGTISKEYEKNSKLLDELQSLRDEFEGDKSKLLKAHEEQLLQLRSAQEQALRDWRTDYDKVCSLLKSDGLKFEEALRQQEFEYENQIVEIVERERKALQDESEKSATALKDGVSMKQTIGMLQNQVKAKEAELVEAAEREEALKKKLQASQEMVEKVRAQLKERERSLKVKDESLNKLREQMKHLESFRFVLFHKVRALEEERDPLEVQVNSLKTSVREMYTEFVREFRQKQKLDHALSDKSMLSSSLQQENVENLSCSAEFSLCVKVAGTMAVLLNQS</sequence>
<dbReference type="EMBL" id="CAMXCT030004680">
    <property type="protein sequence ID" value="CAL4797274.1"/>
    <property type="molecule type" value="Genomic_DNA"/>
</dbReference>
<dbReference type="Proteomes" id="UP001152797">
    <property type="component" value="Unassembled WGS sequence"/>
</dbReference>
<gene>
    <name evidence="2" type="ORF">C1SCF055_LOCUS35285</name>
</gene>
<dbReference type="AlphaFoldDB" id="A0A9P1DIB3"/>
<dbReference type="PANTHER" id="PTHR32215:SF0">
    <property type="entry name" value="CILIA- AND FLAGELLA-ASSOCIATED PROTEIN 57"/>
    <property type="match status" value="1"/>
</dbReference>
<proteinExistence type="predicted"/>
<dbReference type="InterPro" id="IPR052993">
    <property type="entry name" value="CFA-57"/>
</dbReference>
<dbReference type="PANTHER" id="PTHR32215">
    <property type="entry name" value="CILIA- AND FLAGELLA-ASSOCIATED PROTEIN 57"/>
    <property type="match status" value="1"/>
</dbReference>
<dbReference type="OrthoDB" id="443428at2759"/>
<evidence type="ECO:0000313" key="5">
    <source>
        <dbReference type="Proteomes" id="UP001152797"/>
    </source>
</evidence>
<comment type="caution">
    <text evidence="2">The sequence shown here is derived from an EMBL/GenBank/DDBJ whole genome shotgun (WGS) entry which is preliminary data.</text>
</comment>